<dbReference type="AlphaFoldDB" id="A0AAE0NBZ4"/>
<accession>A0AAE0NBZ4</accession>
<proteinExistence type="predicted"/>
<sequence>MFPPLVLDLAFSNFPHGSFVQHSLFSFKSQPLSVQSSTLSGPASLVSLLLSFLPACIEPAQSHTVPPSPPAMPAPWSIPGMVRTFNNQVNQPLLGGWGPKGPMERLAWICACGEYYPMAVDSCACAKFKPEKLTGSKGGYDIVNKFNVVIGNGSTDYHEVDIGWGLAGMKWEKHAERNLQYHNVESTGYVPLAYAPYGGFDSSLIRLKKDPIETLRLGADEKNCPWQGEPEVQYYKGAGGFWPGGTRFPVGDPRNPLTAYLPSGRPR</sequence>
<reference evidence="1" key="2">
    <citation type="submission" date="2023-06" db="EMBL/GenBank/DDBJ databases">
        <authorList>
            <consortium name="Lawrence Berkeley National Laboratory"/>
            <person name="Haridas S."/>
            <person name="Hensen N."/>
            <person name="Bonometti L."/>
            <person name="Westerberg I."/>
            <person name="Brannstrom I.O."/>
            <person name="Guillou S."/>
            <person name="Cros-Aarteil S."/>
            <person name="Calhoun S."/>
            <person name="Kuo A."/>
            <person name="Mondo S."/>
            <person name="Pangilinan J."/>
            <person name="Riley R."/>
            <person name="LaButti K."/>
            <person name="Andreopoulos B."/>
            <person name="Lipzen A."/>
            <person name="Chen C."/>
            <person name="Yanf M."/>
            <person name="Daum C."/>
            <person name="Ng V."/>
            <person name="Clum A."/>
            <person name="Steindorff A."/>
            <person name="Ohm R."/>
            <person name="Martin F."/>
            <person name="Silar P."/>
            <person name="Natvig D."/>
            <person name="Lalanne C."/>
            <person name="Gautier V."/>
            <person name="Ament-velasquez S.L."/>
            <person name="Kruys A."/>
            <person name="Hutchinson M.I."/>
            <person name="Powell A.J."/>
            <person name="Barry K."/>
            <person name="Miller A.N."/>
            <person name="Grigoriev I.V."/>
            <person name="Debuchy R."/>
            <person name="Gladieux P."/>
            <person name="Thoren M.H."/>
            <person name="Johannesson H."/>
        </authorList>
    </citation>
    <scope>NUCLEOTIDE SEQUENCE</scope>
    <source>
        <strain evidence="1">CBS 232.78</strain>
    </source>
</reference>
<dbReference type="Proteomes" id="UP001285441">
    <property type="component" value="Unassembled WGS sequence"/>
</dbReference>
<protein>
    <submittedName>
        <fullName evidence="1">Uncharacterized protein</fullName>
    </submittedName>
</protein>
<keyword evidence="2" id="KW-1185">Reference proteome</keyword>
<name>A0AAE0NBZ4_9PEZI</name>
<comment type="caution">
    <text evidence="1">The sequence shown here is derived from an EMBL/GenBank/DDBJ whole genome shotgun (WGS) entry which is preliminary data.</text>
</comment>
<evidence type="ECO:0000313" key="2">
    <source>
        <dbReference type="Proteomes" id="UP001285441"/>
    </source>
</evidence>
<dbReference type="EMBL" id="JAULSW010000006">
    <property type="protein sequence ID" value="KAK3378402.1"/>
    <property type="molecule type" value="Genomic_DNA"/>
</dbReference>
<organism evidence="1 2">
    <name type="scientific">Podospora didyma</name>
    <dbReference type="NCBI Taxonomy" id="330526"/>
    <lineage>
        <taxon>Eukaryota</taxon>
        <taxon>Fungi</taxon>
        <taxon>Dikarya</taxon>
        <taxon>Ascomycota</taxon>
        <taxon>Pezizomycotina</taxon>
        <taxon>Sordariomycetes</taxon>
        <taxon>Sordariomycetidae</taxon>
        <taxon>Sordariales</taxon>
        <taxon>Podosporaceae</taxon>
        <taxon>Podospora</taxon>
    </lineage>
</organism>
<reference evidence="1" key="1">
    <citation type="journal article" date="2023" name="Mol. Phylogenet. Evol.">
        <title>Genome-scale phylogeny and comparative genomics of the fungal order Sordariales.</title>
        <authorList>
            <person name="Hensen N."/>
            <person name="Bonometti L."/>
            <person name="Westerberg I."/>
            <person name="Brannstrom I.O."/>
            <person name="Guillou S."/>
            <person name="Cros-Aarteil S."/>
            <person name="Calhoun S."/>
            <person name="Haridas S."/>
            <person name="Kuo A."/>
            <person name="Mondo S."/>
            <person name="Pangilinan J."/>
            <person name="Riley R."/>
            <person name="LaButti K."/>
            <person name="Andreopoulos B."/>
            <person name="Lipzen A."/>
            <person name="Chen C."/>
            <person name="Yan M."/>
            <person name="Daum C."/>
            <person name="Ng V."/>
            <person name="Clum A."/>
            <person name="Steindorff A."/>
            <person name="Ohm R.A."/>
            <person name="Martin F."/>
            <person name="Silar P."/>
            <person name="Natvig D.O."/>
            <person name="Lalanne C."/>
            <person name="Gautier V."/>
            <person name="Ament-Velasquez S.L."/>
            <person name="Kruys A."/>
            <person name="Hutchinson M.I."/>
            <person name="Powell A.J."/>
            <person name="Barry K."/>
            <person name="Miller A.N."/>
            <person name="Grigoriev I.V."/>
            <person name="Debuchy R."/>
            <person name="Gladieux P."/>
            <person name="Hiltunen Thoren M."/>
            <person name="Johannesson H."/>
        </authorList>
    </citation>
    <scope>NUCLEOTIDE SEQUENCE</scope>
    <source>
        <strain evidence="1">CBS 232.78</strain>
    </source>
</reference>
<gene>
    <name evidence="1" type="ORF">B0H63DRAFT_479806</name>
</gene>
<evidence type="ECO:0000313" key="1">
    <source>
        <dbReference type="EMBL" id="KAK3378402.1"/>
    </source>
</evidence>